<dbReference type="InterPro" id="IPR026265">
    <property type="entry name" value="LptC"/>
</dbReference>
<keyword evidence="3 6" id="KW-0812">Transmembrane</keyword>
<evidence type="ECO:0000313" key="8">
    <source>
        <dbReference type="Proteomes" id="UP000326169"/>
    </source>
</evidence>
<keyword evidence="1" id="KW-1003">Cell membrane</keyword>
<keyword evidence="5 6" id="KW-0472">Membrane</keyword>
<gene>
    <name evidence="7" type="ORF">NIES46_20710</name>
</gene>
<keyword evidence="2" id="KW-0997">Cell inner membrane</keyword>
<dbReference type="InterPro" id="IPR010664">
    <property type="entry name" value="LipoPS_assembly_LptC-rel"/>
</dbReference>
<dbReference type="Gene3D" id="2.60.450.10">
    <property type="entry name" value="Lipopolysaccharide (LPS) transport protein A like domain"/>
    <property type="match status" value="2"/>
</dbReference>
<keyword evidence="4 6" id="KW-1133">Transmembrane helix</keyword>
<evidence type="ECO:0000256" key="6">
    <source>
        <dbReference type="SAM" id="Phobius"/>
    </source>
</evidence>
<comment type="caution">
    <text evidence="7">The sequence shown here is derived from an EMBL/GenBank/DDBJ whole genome shotgun (WGS) entry which is preliminary data.</text>
</comment>
<dbReference type="Proteomes" id="UP000326169">
    <property type="component" value="Unassembled WGS sequence"/>
</dbReference>
<evidence type="ECO:0000256" key="2">
    <source>
        <dbReference type="ARBA" id="ARBA00022519"/>
    </source>
</evidence>
<dbReference type="PANTHER" id="PTHR37481">
    <property type="entry name" value="LIPOPOLYSACCHARIDE EXPORT SYSTEM PROTEIN LPTC"/>
    <property type="match status" value="1"/>
</dbReference>
<reference evidence="7 8" key="1">
    <citation type="journal article" date="2019" name="J Genomics">
        <title>The Draft Genome of a Hydrogen-producing Cyanobacterium, Arthrospira platensis NIES-46.</title>
        <authorList>
            <person name="Suzuki S."/>
            <person name="Yamaguchi H."/>
            <person name="Kawachi M."/>
        </authorList>
    </citation>
    <scope>NUCLEOTIDE SEQUENCE [LARGE SCALE GENOMIC DNA]</scope>
    <source>
        <strain evidence="7 8">NIES-46</strain>
    </source>
</reference>
<dbReference type="EMBL" id="BIMW01000089">
    <property type="protein sequence ID" value="GCE94019.1"/>
    <property type="molecule type" value="Genomic_DNA"/>
</dbReference>
<evidence type="ECO:0000256" key="1">
    <source>
        <dbReference type="ARBA" id="ARBA00022475"/>
    </source>
</evidence>
<evidence type="ECO:0000313" key="7">
    <source>
        <dbReference type="EMBL" id="GCE94019.1"/>
    </source>
</evidence>
<evidence type="ECO:0000256" key="4">
    <source>
        <dbReference type="ARBA" id="ARBA00022989"/>
    </source>
</evidence>
<feature type="transmembrane region" description="Helical" evidence="6">
    <location>
        <begin position="12"/>
        <end position="37"/>
    </location>
</feature>
<proteinExistence type="predicted"/>
<dbReference type="InterPro" id="IPR052363">
    <property type="entry name" value="LPS_export_LptC"/>
</dbReference>
<organism evidence="7 8">
    <name type="scientific">Limnospira platensis NIES-46</name>
    <dbReference type="NCBI Taxonomy" id="1236695"/>
    <lineage>
        <taxon>Bacteria</taxon>
        <taxon>Bacillati</taxon>
        <taxon>Cyanobacteriota</taxon>
        <taxon>Cyanophyceae</taxon>
        <taxon>Oscillatoriophycideae</taxon>
        <taxon>Oscillatoriales</taxon>
        <taxon>Sirenicapillariaceae</taxon>
        <taxon>Limnospira</taxon>
    </lineage>
</organism>
<accession>A0A5M3T9F0</accession>
<evidence type="ECO:0000256" key="5">
    <source>
        <dbReference type="ARBA" id="ARBA00023136"/>
    </source>
</evidence>
<sequence length="396" mass="44619">MIFKNSNYSQQTIPALLGLGIGQIMLLMLVISGGGLVGCQSPQPSEPTTSEDRPPSEEFENTLTLEDVVLEQVDEEGQLLWQVEAKQASYSQDQKIATVTEPVGELFVKGELRYKIEAKQGELHQDGQRLFLRDDIVAVDLENGIVLRGQELEWIVNEQILIVRDNVTGEHEKMQAIATEVQLFNDDKRVEFWNQVVINFKEVGVQLRTDHVIWRWEEERFISERRVEIDRLENLVVIDRAVAKSAELDLTTAIATFKDNVQIALSNPPLQLSSAQLQWNYQEQTLNSPGPITIIDRQEQLTFSGDQGWGDLDSQIFNLIGNVLGVAENRQAQINADLLTWYVPQQAFKAEGDVIYRQVDPQMTLRGEVATGQFSTQTVVVTGGNQGDRVVTEIFP</sequence>
<keyword evidence="8" id="KW-1185">Reference proteome</keyword>
<evidence type="ECO:0008006" key="9">
    <source>
        <dbReference type="Google" id="ProtNLM"/>
    </source>
</evidence>
<dbReference type="NCBIfam" id="TIGR04409">
    <property type="entry name" value="LptC_YrbK"/>
    <property type="match status" value="1"/>
</dbReference>
<protein>
    <recommendedName>
        <fullName evidence="9">LPS export ABC transporter periplasmic protein LptC</fullName>
    </recommendedName>
</protein>
<dbReference type="GeneID" id="301682927"/>
<dbReference type="PANTHER" id="PTHR37481:SF1">
    <property type="entry name" value="LIPOPOLYSACCHARIDE EXPORT SYSTEM PROTEIN LPTC"/>
    <property type="match status" value="1"/>
</dbReference>
<evidence type="ECO:0000256" key="3">
    <source>
        <dbReference type="ARBA" id="ARBA00022692"/>
    </source>
</evidence>
<dbReference type="Pfam" id="PF06835">
    <property type="entry name" value="LptC"/>
    <property type="match status" value="1"/>
</dbReference>
<name>A0A5M3T9F0_LIMPL</name>
<dbReference type="RefSeq" id="WP_014277199.1">
    <property type="nucleotide sequence ID" value="NZ_BIMW01000089.1"/>
</dbReference>